<keyword evidence="4" id="KW-1185">Reference proteome</keyword>
<feature type="coiled-coil region" evidence="1">
    <location>
        <begin position="205"/>
        <end position="232"/>
    </location>
</feature>
<protein>
    <submittedName>
        <fullName evidence="3">Uncharacterized protein</fullName>
    </submittedName>
</protein>
<keyword evidence="1" id="KW-0175">Coiled coil</keyword>
<reference evidence="3" key="1">
    <citation type="submission" date="2022-07" db="EMBL/GenBank/DDBJ databases">
        <authorList>
            <person name="Wu T."/>
        </authorList>
    </citation>
    <scope>NUCLEOTIDE SEQUENCE</scope>
    <source>
        <strain evidence="3">SD-1</strain>
    </source>
</reference>
<evidence type="ECO:0000313" key="3">
    <source>
        <dbReference type="EMBL" id="UYV96028.1"/>
    </source>
</evidence>
<evidence type="ECO:0000256" key="1">
    <source>
        <dbReference type="SAM" id="Coils"/>
    </source>
</evidence>
<feature type="region of interest" description="Disordered" evidence="2">
    <location>
        <begin position="126"/>
        <end position="164"/>
    </location>
</feature>
<dbReference type="EMBL" id="CP101185">
    <property type="protein sequence ID" value="UYV96028.1"/>
    <property type="molecule type" value="Genomic_DNA"/>
</dbReference>
<sequence>MLEAMRAGCVGRVSSRGHAILRNNAGGSVSVPRNMTSPNRTAQNARADMKRLLAGHRADHAASAADRGPRGKRQITVAVAFVEHPTAFSRWFDAQPEGLPADQLIEVSFDGAGEPTFQAVPIDEPEQPAAPEQDQPEPATARPTRRRGHLMIAPEPGQEAEDDMTAEAKEDLPFATHLPDSAVGNASAEAVLERIRTALGEDPRVTALQHRIVGLEAELAAQTRRADDAEVRLGLVREAFHA</sequence>
<dbReference type="Proteomes" id="UP001163293">
    <property type="component" value="Chromosome"/>
</dbReference>
<gene>
    <name evidence="3" type="ORF">NL394_13150</name>
</gene>
<name>A0AAX3EEH5_PAEUR</name>
<evidence type="ECO:0000313" key="4">
    <source>
        <dbReference type="Proteomes" id="UP001163293"/>
    </source>
</evidence>
<proteinExistence type="predicted"/>
<dbReference type="AlphaFoldDB" id="A0AAX3EEH5"/>
<evidence type="ECO:0000256" key="2">
    <source>
        <dbReference type="SAM" id="MobiDB-lite"/>
    </source>
</evidence>
<feature type="compositionally biased region" description="Low complexity" evidence="2">
    <location>
        <begin position="127"/>
        <end position="142"/>
    </location>
</feature>
<organism evidence="3 4">
    <name type="scientific">Paenarthrobacter ureafaciens</name>
    <dbReference type="NCBI Taxonomy" id="37931"/>
    <lineage>
        <taxon>Bacteria</taxon>
        <taxon>Bacillati</taxon>
        <taxon>Actinomycetota</taxon>
        <taxon>Actinomycetes</taxon>
        <taxon>Micrococcales</taxon>
        <taxon>Micrococcaceae</taxon>
        <taxon>Paenarthrobacter</taxon>
    </lineage>
</organism>
<accession>A0AAX3EEH5</accession>
<dbReference type="RefSeq" id="WP_139126763.1">
    <property type="nucleotide sequence ID" value="NZ_CP043010.1"/>
</dbReference>